<dbReference type="RefSeq" id="WP_011830582.1">
    <property type="nucleotide sequence ID" value="NC_008825.1"/>
</dbReference>
<dbReference type="CDD" id="cd24053">
    <property type="entry name" value="ASKHA_NBD_EcPPX-GppA-like"/>
    <property type="match status" value="1"/>
</dbReference>
<dbReference type="InterPro" id="IPR043129">
    <property type="entry name" value="ATPase_NBD"/>
</dbReference>
<dbReference type="Proteomes" id="UP000000366">
    <property type="component" value="Chromosome"/>
</dbReference>
<dbReference type="InterPro" id="IPR050273">
    <property type="entry name" value="GppA/Ppx_hydrolase"/>
</dbReference>
<sequence>MPTNALPEFPEAAPLAAIDIGSNSFRLEIGQLTRGRYKRIDYLKETVRLGGGLDADGRLNEEAQLRGLACLARFALRLRGFAPAQVRAVATQTLREARNRDAFLARARTVLGHPIEVISGREEARLIFAGVARLQPSERPRIVIDIGGRSTEMILGQGRTPRQAESFQVGSVSLSMRYFPDGRFTADAFRAAQVAAGAELEEALQPFAPGQWIEALGSSGTVGAVSQLLAANGISDGVITPVGLRWCIETCLAAGHQDALDLPGLKPERRAVLGGGLSILYTLALQFGIDALQPARGALRQGVLFDLAERLEAAQAPARHAHRQDMRDTSVHELQRRFGSDLSQAARVQRLAGSLYRSTSTPRNGHTEAARELAWAAALHEIGMSVSHHDHHRHSAYLLAHVDAPGFSQSQQRRVAELVLGHRGSLRKLDSTLDQEATLWPVLSLRLAALLCHARNDVPERVVALRRTDDGALLRIDRAWADGHPRTMHLLGEEVRAWERAGRLKLAVRTDG</sequence>
<dbReference type="PIRSF" id="PIRSF001267">
    <property type="entry name" value="Pyrophosphatase_GppA_Ppx"/>
    <property type="match status" value="1"/>
</dbReference>
<dbReference type="Pfam" id="PF02541">
    <property type="entry name" value="Ppx-GppA"/>
    <property type="match status" value="1"/>
</dbReference>
<dbReference type="Gene3D" id="3.30.420.150">
    <property type="entry name" value="Exopolyphosphatase. Domain 2"/>
    <property type="match status" value="1"/>
</dbReference>
<evidence type="ECO:0000313" key="4">
    <source>
        <dbReference type="EMBL" id="ABM95959.1"/>
    </source>
</evidence>
<accession>A2SK70</accession>
<evidence type="ECO:0000259" key="3">
    <source>
        <dbReference type="Pfam" id="PF21447"/>
    </source>
</evidence>
<reference evidence="4 5" key="1">
    <citation type="journal article" date="2007" name="J. Bacteriol.">
        <title>Whole-genome analysis of the methyl tert-butyl ether-degrading beta-proteobacterium Methylibium petroleiphilum PM1.</title>
        <authorList>
            <person name="Kane S.R."/>
            <person name="Chakicherla A.Y."/>
            <person name="Chain P.S.G."/>
            <person name="Schmidt R."/>
            <person name="Shin M.W."/>
            <person name="Legler T.C."/>
            <person name="Scow K.M."/>
            <person name="Larimer F.W."/>
            <person name="Lucas S.M."/>
            <person name="Richardson P.M."/>
            <person name="Hristova K.R."/>
        </authorList>
    </citation>
    <scope>NUCLEOTIDE SEQUENCE [LARGE SCALE GENOMIC DNA]</scope>
    <source>
        <strain evidence="5">ATCC BAA-1232 / LMG 22953 / PM1</strain>
    </source>
</reference>
<dbReference type="SUPFAM" id="SSF53067">
    <property type="entry name" value="Actin-like ATPase domain"/>
    <property type="match status" value="2"/>
</dbReference>
<proteinExistence type="predicted"/>
<keyword evidence="1" id="KW-0378">Hydrolase</keyword>
<gene>
    <name evidence="4" type="ordered locus">Mpe_A3006</name>
</gene>
<protein>
    <submittedName>
        <fullName evidence="4">Ppx/GppA phosphatase</fullName>
    </submittedName>
</protein>
<dbReference type="Gene3D" id="3.30.420.40">
    <property type="match status" value="1"/>
</dbReference>
<dbReference type="GO" id="GO:0006798">
    <property type="term" value="P:polyphosphate catabolic process"/>
    <property type="evidence" value="ECO:0007669"/>
    <property type="project" value="TreeGrafter"/>
</dbReference>
<evidence type="ECO:0000259" key="2">
    <source>
        <dbReference type="Pfam" id="PF02541"/>
    </source>
</evidence>
<dbReference type="Gene3D" id="1.10.3210.10">
    <property type="entry name" value="Hypothetical protein af1432"/>
    <property type="match status" value="1"/>
</dbReference>
<dbReference type="PANTHER" id="PTHR30005">
    <property type="entry name" value="EXOPOLYPHOSPHATASE"/>
    <property type="match status" value="1"/>
</dbReference>
<dbReference type="SUPFAM" id="SSF109604">
    <property type="entry name" value="HD-domain/PDEase-like"/>
    <property type="match status" value="1"/>
</dbReference>
<dbReference type="EMBL" id="CP000555">
    <property type="protein sequence ID" value="ABM95959.1"/>
    <property type="molecule type" value="Genomic_DNA"/>
</dbReference>
<dbReference type="KEGG" id="mpt:Mpe_A3006"/>
<dbReference type="STRING" id="420662.Mpe_A3006"/>
<organism evidence="4 5">
    <name type="scientific">Methylibium petroleiphilum (strain ATCC BAA-1232 / LMG 22953 / PM1)</name>
    <dbReference type="NCBI Taxonomy" id="420662"/>
    <lineage>
        <taxon>Bacteria</taxon>
        <taxon>Pseudomonadati</taxon>
        <taxon>Pseudomonadota</taxon>
        <taxon>Betaproteobacteria</taxon>
        <taxon>Burkholderiales</taxon>
        <taxon>Sphaerotilaceae</taxon>
        <taxon>Methylibium</taxon>
    </lineage>
</organism>
<dbReference type="HOGENOM" id="CLU_025908_4_0_4"/>
<evidence type="ECO:0000313" key="5">
    <source>
        <dbReference type="Proteomes" id="UP000000366"/>
    </source>
</evidence>
<dbReference type="PANTHER" id="PTHR30005:SF14">
    <property type="entry name" value="EXOPOLYPHOSPHATASE"/>
    <property type="match status" value="1"/>
</dbReference>
<dbReference type="InterPro" id="IPR048950">
    <property type="entry name" value="Ppx_GppA_C"/>
</dbReference>
<dbReference type="FunFam" id="3.30.420.40:FF:000023">
    <property type="entry name" value="Guanosine-5'-triphosphate,3'-diphosphate pyrophosphatase"/>
    <property type="match status" value="1"/>
</dbReference>
<feature type="domain" description="Ppx/GppA phosphatase C-terminal" evidence="3">
    <location>
        <begin position="327"/>
        <end position="493"/>
    </location>
</feature>
<dbReference type="Pfam" id="PF21447">
    <property type="entry name" value="Ppx-GppA_III"/>
    <property type="match status" value="1"/>
</dbReference>
<keyword evidence="5" id="KW-1185">Reference proteome</keyword>
<dbReference type="InterPro" id="IPR003695">
    <property type="entry name" value="Ppx_GppA_N"/>
</dbReference>
<feature type="domain" description="Ppx/GppA phosphatase N-terminal" evidence="2">
    <location>
        <begin position="40"/>
        <end position="309"/>
    </location>
</feature>
<evidence type="ECO:0000256" key="1">
    <source>
        <dbReference type="ARBA" id="ARBA00022801"/>
    </source>
</evidence>
<dbReference type="InterPro" id="IPR030673">
    <property type="entry name" value="PyroPPase_GppA_Ppx"/>
</dbReference>
<dbReference type="GO" id="GO:0004309">
    <property type="term" value="F:exopolyphosphatase activity"/>
    <property type="evidence" value="ECO:0007669"/>
    <property type="project" value="TreeGrafter"/>
</dbReference>
<dbReference type="AlphaFoldDB" id="A2SK70"/>
<dbReference type="eggNOG" id="COG0248">
    <property type="taxonomic scope" value="Bacteria"/>
</dbReference>
<name>A2SK70_METPP</name>